<evidence type="ECO:0000313" key="2">
    <source>
        <dbReference type="EMBL" id="AKT42587.1"/>
    </source>
</evidence>
<evidence type="ECO:0000313" key="3">
    <source>
        <dbReference type="Proteomes" id="UP000067626"/>
    </source>
</evidence>
<accession>A0A0K1EPM0</accession>
<dbReference type="RefSeq" id="WP_050434190.1">
    <property type="nucleotide sequence ID" value="NZ_CP012159.1"/>
</dbReference>
<proteinExistence type="predicted"/>
<protein>
    <submittedName>
        <fullName evidence="2">Uncharacterized protein</fullName>
    </submittedName>
</protein>
<dbReference type="AlphaFoldDB" id="A0A0K1EPM0"/>
<sequence>MEPGRDSATPKADDARETERGDDAREAEHGDDTRKPERGDLTPAERDDLTPAEKEARATTNEVSLSPPLLAVSQWTLRGLARATLVALLALGTGAALGTLITRAPSPTDPNKTARPAPASAAERAILAPLSEGDSLGDYEVTEIQGVSPQGAVRVICTRDRATIRLDVALVTEEGPEPPAFTDKYAVFYSLKNAPPEDGERLAQTLVKILKKNESTPAPPGMATFTPKPLPPI</sequence>
<organism evidence="2 3">
    <name type="scientific">Chondromyces crocatus</name>
    <dbReference type="NCBI Taxonomy" id="52"/>
    <lineage>
        <taxon>Bacteria</taxon>
        <taxon>Pseudomonadati</taxon>
        <taxon>Myxococcota</taxon>
        <taxon>Polyangia</taxon>
        <taxon>Polyangiales</taxon>
        <taxon>Polyangiaceae</taxon>
        <taxon>Chondromyces</taxon>
    </lineage>
</organism>
<dbReference type="Proteomes" id="UP000067626">
    <property type="component" value="Chromosome"/>
</dbReference>
<dbReference type="KEGG" id="ccro:CMC5_068140"/>
<feature type="compositionally biased region" description="Basic and acidic residues" evidence="1">
    <location>
        <begin position="11"/>
        <end position="57"/>
    </location>
</feature>
<reference evidence="2 3" key="1">
    <citation type="submission" date="2015-07" db="EMBL/GenBank/DDBJ databases">
        <title>Genome analysis of myxobacterium Chondromyces crocatus Cm c5 reveals a high potential for natural compound synthesis and the genetic basis for the loss of fruiting body formation.</title>
        <authorList>
            <person name="Zaburannyi N."/>
            <person name="Bunk B."/>
            <person name="Maier J."/>
            <person name="Overmann J."/>
            <person name="Mueller R."/>
        </authorList>
    </citation>
    <scope>NUCLEOTIDE SEQUENCE [LARGE SCALE GENOMIC DNA]</scope>
    <source>
        <strain evidence="2 3">Cm c5</strain>
    </source>
</reference>
<name>A0A0K1EPM0_CHOCO</name>
<feature type="region of interest" description="Disordered" evidence="1">
    <location>
        <begin position="213"/>
        <end position="233"/>
    </location>
</feature>
<feature type="region of interest" description="Disordered" evidence="1">
    <location>
        <begin position="1"/>
        <end position="63"/>
    </location>
</feature>
<dbReference type="OrthoDB" id="5523746at2"/>
<dbReference type="STRING" id="52.CMC5_068140"/>
<gene>
    <name evidence="2" type="ORF">CMC5_068140</name>
</gene>
<keyword evidence="3" id="KW-1185">Reference proteome</keyword>
<dbReference type="EMBL" id="CP012159">
    <property type="protein sequence ID" value="AKT42587.1"/>
    <property type="molecule type" value="Genomic_DNA"/>
</dbReference>
<feature type="region of interest" description="Disordered" evidence="1">
    <location>
        <begin position="101"/>
        <end position="120"/>
    </location>
</feature>
<evidence type="ECO:0000256" key="1">
    <source>
        <dbReference type="SAM" id="MobiDB-lite"/>
    </source>
</evidence>